<dbReference type="Proteomes" id="UP001057402">
    <property type="component" value="Chromosome 10"/>
</dbReference>
<gene>
    <name evidence="1" type="ORF">MLD38_034719</name>
</gene>
<evidence type="ECO:0000313" key="2">
    <source>
        <dbReference type="Proteomes" id="UP001057402"/>
    </source>
</evidence>
<protein>
    <submittedName>
        <fullName evidence="1">Uncharacterized protein</fullName>
    </submittedName>
</protein>
<dbReference type="EMBL" id="CM042889">
    <property type="protein sequence ID" value="KAI4321322.1"/>
    <property type="molecule type" value="Genomic_DNA"/>
</dbReference>
<name>A0ACB9MAT9_9MYRT</name>
<evidence type="ECO:0000313" key="1">
    <source>
        <dbReference type="EMBL" id="KAI4321322.1"/>
    </source>
</evidence>
<comment type="caution">
    <text evidence="1">The sequence shown here is derived from an EMBL/GenBank/DDBJ whole genome shotgun (WGS) entry which is preliminary data.</text>
</comment>
<reference evidence="2" key="1">
    <citation type="journal article" date="2023" name="Front. Plant Sci.">
        <title>Chromosomal-level genome assembly of Melastoma candidum provides insights into trichome evolution.</title>
        <authorList>
            <person name="Zhong Y."/>
            <person name="Wu W."/>
            <person name="Sun C."/>
            <person name="Zou P."/>
            <person name="Liu Y."/>
            <person name="Dai S."/>
            <person name="Zhou R."/>
        </authorList>
    </citation>
    <scope>NUCLEOTIDE SEQUENCE [LARGE SCALE GENOMIC DNA]</scope>
</reference>
<organism evidence="1 2">
    <name type="scientific">Melastoma candidum</name>
    <dbReference type="NCBI Taxonomy" id="119954"/>
    <lineage>
        <taxon>Eukaryota</taxon>
        <taxon>Viridiplantae</taxon>
        <taxon>Streptophyta</taxon>
        <taxon>Embryophyta</taxon>
        <taxon>Tracheophyta</taxon>
        <taxon>Spermatophyta</taxon>
        <taxon>Magnoliopsida</taxon>
        <taxon>eudicotyledons</taxon>
        <taxon>Gunneridae</taxon>
        <taxon>Pentapetalae</taxon>
        <taxon>rosids</taxon>
        <taxon>malvids</taxon>
        <taxon>Myrtales</taxon>
        <taxon>Melastomataceae</taxon>
        <taxon>Melastomatoideae</taxon>
        <taxon>Melastomateae</taxon>
        <taxon>Melastoma</taxon>
    </lineage>
</organism>
<proteinExistence type="predicted"/>
<keyword evidence="2" id="KW-1185">Reference proteome</keyword>
<accession>A0ACB9MAT9</accession>
<sequence>MKILSSVLKSGVEPVRSGDGGPENPRLRTWSDEQVQGVCDVASAVAFATRSLQVDPIVVAVTQQLLEFAVCCLEYSDVENEDLSVHNTAVHLLETALVDGAERLSGHVGHYTDKGFTDFLLMVTKFSDGVVLDSQFMS</sequence>